<evidence type="ECO:0000256" key="1">
    <source>
        <dbReference type="ARBA" id="ARBA00023224"/>
    </source>
</evidence>
<dbReference type="Pfam" id="PF00015">
    <property type="entry name" value="MCPsignal"/>
    <property type="match status" value="1"/>
</dbReference>
<evidence type="ECO:0000313" key="6">
    <source>
        <dbReference type="EMBL" id="XBM01800.1"/>
    </source>
</evidence>
<feature type="transmembrane region" description="Helical" evidence="4">
    <location>
        <begin position="12"/>
        <end position="43"/>
    </location>
</feature>
<protein>
    <submittedName>
        <fullName evidence="6">Methyl-accepting chemotaxis protein</fullName>
    </submittedName>
</protein>
<dbReference type="Gene3D" id="1.10.287.950">
    <property type="entry name" value="Methyl-accepting chemotaxis protein"/>
    <property type="match status" value="1"/>
</dbReference>
<evidence type="ECO:0000256" key="3">
    <source>
        <dbReference type="PROSITE-ProRule" id="PRU00284"/>
    </source>
</evidence>
<keyword evidence="1 3" id="KW-0807">Transducer</keyword>
<dbReference type="GO" id="GO:0007165">
    <property type="term" value="P:signal transduction"/>
    <property type="evidence" value="ECO:0007669"/>
    <property type="project" value="UniProtKB-KW"/>
</dbReference>
<evidence type="ECO:0000256" key="2">
    <source>
        <dbReference type="ARBA" id="ARBA00029447"/>
    </source>
</evidence>
<dbReference type="RefSeq" id="WP_348946044.1">
    <property type="nucleotide sequence ID" value="NZ_CP157355.1"/>
</dbReference>
<keyword evidence="4" id="KW-1133">Transmembrane helix</keyword>
<dbReference type="EMBL" id="CP157355">
    <property type="protein sequence ID" value="XBM01800.1"/>
    <property type="molecule type" value="Genomic_DNA"/>
</dbReference>
<keyword evidence="4" id="KW-0472">Membrane</keyword>
<dbReference type="AlphaFoldDB" id="A0AAU7FDW1"/>
<dbReference type="InterPro" id="IPR004090">
    <property type="entry name" value="Chemotax_Me-accpt_rcpt"/>
</dbReference>
<name>A0AAU7FDW1_9NEIS</name>
<dbReference type="SUPFAM" id="SSF58104">
    <property type="entry name" value="Methyl-accepting chemotaxis protein (MCP) signaling domain"/>
    <property type="match status" value="1"/>
</dbReference>
<evidence type="ECO:0000259" key="5">
    <source>
        <dbReference type="PROSITE" id="PS50111"/>
    </source>
</evidence>
<dbReference type="PANTHER" id="PTHR32089:SF112">
    <property type="entry name" value="LYSOZYME-LIKE PROTEIN-RELATED"/>
    <property type="match status" value="1"/>
</dbReference>
<dbReference type="InterPro" id="IPR004089">
    <property type="entry name" value="MCPsignal_dom"/>
</dbReference>
<evidence type="ECO:0000256" key="4">
    <source>
        <dbReference type="SAM" id="Phobius"/>
    </source>
</evidence>
<gene>
    <name evidence="6" type="ORF">ABHF33_05900</name>
</gene>
<dbReference type="KEGG" id="cmav:ABHF33_05900"/>
<organism evidence="6">
    <name type="scientific">Chitinibacter mangrovi</name>
    <dbReference type="NCBI Taxonomy" id="3153927"/>
    <lineage>
        <taxon>Bacteria</taxon>
        <taxon>Pseudomonadati</taxon>
        <taxon>Pseudomonadota</taxon>
        <taxon>Betaproteobacteria</taxon>
        <taxon>Neisseriales</taxon>
        <taxon>Chitinibacteraceae</taxon>
        <taxon>Chitinibacter</taxon>
    </lineage>
</organism>
<keyword evidence="4" id="KW-0812">Transmembrane</keyword>
<proteinExistence type="inferred from homology"/>
<dbReference type="GO" id="GO:0006935">
    <property type="term" value="P:chemotaxis"/>
    <property type="evidence" value="ECO:0007669"/>
    <property type="project" value="InterPro"/>
</dbReference>
<sequence>MKTDQIRQLGIGILNLIAVALLASTWWHGLILGAIILLLLLAFTPSSTKEEDIVRIEHAPVPPIHSDLPPLMVDVLPLWKRNLSLARSQSQEAIDSLAMRFGNINHGLNETLQLASGSSGGQVITTIQKAEQGLGGIVSALEQILKDRETLLSEIEGLGQFNTELKQMATSVAEIAAQTNLLALNAAIEAARAGEAGRGFAVVADEVRKLSTQSGETGKHISSKVESINATIQGALASAQRLSHSEAQMIGNSKTTISEVIADFHQVAVELGTTIEQLTNEGRAVEHEVQDVIINLQFQDRVSQIMDHIERDIEKLADLLARQQALPDRQQWLNELHKTYTTSEQRQAHTGQKAAATTTSIDFF</sequence>
<reference evidence="6" key="1">
    <citation type="submission" date="2024-05" db="EMBL/GenBank/DDBJ databases">
        <authorList>
            <person name="Yang L."/>
            <person name="Pan L."/>
        </authorList>
    </citation>
    <scope>NUCLEOTIDE SEQUENCE</scope>
    <source>
        <strain evidence="6">FCG-7</strain>
    </source>
</reference>
<dbReference type="GO" id="GO:0016020">
    <property type="term" value="C:membrane"/>
    <property type="evidence" value="ECO:0007669"/>
    <property type="project" value="InterPro"/>
</dbReference>
<dbReference type="PROSITE" id="PS50111">
    <property type="entry name" value="CHEMOTAXIS_TRANSDUC_2"/>
    <property type="match status" value="1"/>
</dbReference>
<comment type="similarity">
    <text evidence="2">Belongs to the methyl-accepting chemotaxis (MCP) protein family.</text>
</comment>
<dbReference type="PANTHER" id="PTHR32089">
    <property type="entry name" value="METHYL-ACCEPTING CHEMOTAXIS PROTEIN MCPB"/>
    <property type="match status" value="1"/>
</dbReference>
<accession>A0AAU7FDW1</accession>
<dbReference type="PRINTS" id="PR00260">
    <property type="entry name" value="CHEMTRNSDUCR"/>
</dbReference>
<feature type="domain" description="Methyl-accepting transducer" evidence="5">
    <location>
        <begin position="82"/>
        <end position="297"/>
    </location>
</feature>
<dbReference type="GO" id="GO:0004888">
    <property type="term" value="F:transmembrane signaling receptor activity"/>
    <property type="evidence" value="ECO:0007669"/>
    <property type="project" value="InterPro"/>
</dbReference>
<dbReference type="SMART" id="SM00283">
    <property type="entry name" value="MA"/>
    <property type="match status" value="1"/>
</dbReference>